<keyword evidence="6" id="KW-0812">Transmembrane</keyword>
<evidence type="ECO:0000256" key="2">
    <source>
        <dbReference type="ARBA" id="ARBA00009450"/>
    </source>
</evidence>
<dbReference type="GO" id="GO:0006811">
    <property type="term" value="P:monoatomic ion transport"/>
    <property type="evidence" value="ECO:0007669"/>
    <property type="project" value="UniProtKB-KW"/>
</dbReference>
<evidence type="ECO:0000256" key="10">
    <source>
        <dbReference type="ARBA" id="ARBA00023114"/>
    </source>
</evidence>
<dbReference type="PANTHER" id="PTHR33619:SF3">
    <property type="entry name" value="POLYSACCHARIDE EXPORT PROTEIN GFCE-RELATED"/>
    <property type="match status" value="1"/>
</dbReference>
<dbReference type="Gene3D" id="3.10.560.10">
    <property type="entry name" value="Outer membrane lipoprotein wza domain like"/>
    <property type="match status" value="2"/>
</dbReference>
<dbReference type="GO" id="GO:0046930">
    <property type="term" value="C:pore complex"/>
    <property type="evidence" value="ECO:0007669"/>
    <property type="project" value="UniProtKB-KW"/>
</dbReference>
<keyword evidence="3" id="KW-0813">Transport</keyword>
<organism evidence="18 19">
    <name type="scientific">Candidatus Omnitrophus magneticus</name>
    <dbReference type="NCBI Taxonomy" id="1609969"/>
    <lineage>
        <taxon>Bacteria</taxon>
        <taxon>Pseudomonadati</taxon>
        <taxon>Candidatus Omnitrophota</taxon>
        <taxon>Candidatus Omnitrophus</taxon>
    </lineage>
</organism>
<protein>
    <submittedName>
        <fullName evidence="18">Periplasmic protein involved in polysaccharide export</fullName>
    </submittedName>
</protein>
<dbReference type="InterPro" id="IPR054765">
    <property type="entry name" value="SLBB_dom"/>
</dbReference>
<dbReference type="InterPro" id="IPR019554">
    <property type="entry name" value="Soluble_ligand-bd"/>
</dbReference>
<evidence type="ECO:0000256" key="14">
    <source>
        <dbReference type="ARBA" id="ARBA00023288"/>
    </source>
</evidence>
<dbReference type="EMBL" id="JYNY01000164">
    <property type="protein sequence ID" value="KJJ85405.1"/>
    <property type="molecule type" value="Genomic_DNA"/>
</dbReference>
<keyword evidence="19" id="KW-1185">Reference proteome</keyword>
<evidence type="ECO:0000256" key="11">
    <source>
        <dbReference type="ARBA" id="ARBA00023136"/>
    </source>
</evidence>
<keyword evidence="5" id="KW-0762">Sugar transport</keyword>
<gene>
    <name evidence="18" type="ORF">OMAG_000730</name>
</gene>
<evidence type="ECO:0000256" key="4">
    <source>
        <dbReference type="ARBA" id="ARBA00022452"/>
    </source>
</evidence>
<feature type="domain" description="SLBB" evidence="17">
    <location>
        <begin position="272"/>
        <end position="352"/>
    </location>
</feature>
<dbReference type="AlphaFoldDB" id="A0A0F0CVE9"/>
<keyword evidence="13" id="KW-0998">Cell outer membrane</keyword>
<evidence type="ECO:0000256" key="12">
    <source>
        <dbReference type="ARBA" id="ARBA00023139"/>
    </source>
</evidence>
<keyword evidence="11" id="KW-0472">Membrane</keyword>
<keyword evidence="9" id="KW-0406">Ion transport</keyword>
<comment type="caution">
    <text evidence="18">The sequence shown here is derived from an EMBL/GenBank/DDBJ whole genome shotgun (WGS) entry which is preliminary data.</text>
</comment>
<dbReference type="Pfam" id="PF02563">
    <property type="entry name" value="Poly_export"/>
    <property type="match status" value="1"/>
</dbReference>
<evidence type="ECO:0000259" key="16">
    <source>
        <dbReference type="Pfam" id="PF10531"/>
    </source>
</evidence>
<dbReference type="Gene3D" id="3.30.1950.10">
    <property type="entry name" value="wza like domain"/>
    <property type="match status" value="1"/>
</dbReference>
<dbReference type="GO" id="GO:0015159">
    <property type="term" value="F:polysaccharide transmembrane transporter activity"/>
    <property type="evidence" value="ECO:0007669"/>
    <property type="project" value="InterPro"/>
</dbReference>
<evidence type="ECO:0000259" key="15">
    <source>
        <dbReference type="Pfam" id="PF02563"/>
    </source>
</evidence>
<evidence type="ECO:0000256" key="3">
    <source>
        <dbReference type="ARBA" id="ARBA00022448"/>
    </source>
</evidence>
<dbReference type="GO" id="GO:0009279">
    <property type="term" value="C:cell outer membrane"/>
    <property type="evidence" value="ECO:0007669"/>
    <property type="project" value="UniProtKB-SubCell"/>
</dbReference>
<evidence type="ECO:0000256" key="6">
    <source>
        <dbReference type="ARBA" id="ARBA00022692"/>
    </source>
</evidence>
<proteinExistence type="inferred from homology"/>
<evidence type="ECO:0000259" key="17">
    <source>
        <dbReference type="Pfam" id="PF22461"/>
    </source>
</evidence>
<sequence>MIKKIIFFMIGIATVGILSWARITACAEEKENQIQNSAGNITGINVFTQNNSVAAQKNTSANKTALFAGSGKTYGAQTEIIQKEMDEKQKERSSLSKEDADKLFSHLIQEGDILEINIYGSPAMHHPGVVVKVSDDGTVFMPLLGMIKLGGLKPGEAAELLNDMYLDGYFTDPQVNVFILRREGETVKRTFAITGEIARPGNYIMAGTTKLIDAVNMAGGIKPSAVTQSIEVIRAVKEGELERHVVDLYTGGINFDIINKDIIRIHRFGIYVIYGQVARPGTYPITGPLRVSDAVITAGGFTNYASKNSVKIVRKDNVTGKNKIIKVPVSRIYRTGDIRKDAELQEGDIVIVPESLF</sequence>
<keyword evidence="12" id="KW-0564">Palmitate</keyword>
<comment type="subcellular location">
    <subcellularLocation>
        <location evidence="1">Cell outer membrane</location>
        <topology evidence="1">Multi-pass membrane protein</topology>
    </subcellularLocation>
</comment>
<comment type="similarity">
    <text evidence="2">Belongs to the BexD/CtrA/VexA family.</text>
</comment>
<evidence type="ECO:0000313" key="18">
    <source>
        <dbReference type="EMBL" id="KJJ85405.1"/>
    </source>
</evidence>
<keyword evidence="7" id="KW-0732">Signal</keyword>
<dbReference type="InterPro" id="IPR003715">
    <property type="entry name" value="Poly_export_N"/>
</dbReference>
<dbReference type="Proteomes" id="UP000033428">
    <property type="component" value="Unassembled WGS sequence"/>
</dbReference>
<evidence type="ECO:0000256" key="13">
    <source>
        <dbReference type="ARBA" id="ARBA00023237"/>
    </source>
</evidence>
<accession>A0A0F0CVE9</accession>
<evidence type="ECO:0000256" key="8">
    <source>
        <dbReference type="ARBA" id="ARBA00023047"/>
    </source>
</evidence>
<dbReference type="Pfam" id="PF22461">
    <property type="entry name" value="SLBB_2"/>
    <property type="match status" value="1"/>
</dbReference>
<name>A0A0F0CVE9_9BACT</name>
<feature type="domain" description="Soluble ligand binding" evidence="16">
    <location>
        <begin position="191"/>
        <end position="240"/>
    </location>
</feature>
<dbReference type="Pfam" id="PF10531">
    <property type="entry name" value="SLBB"/>
    <property type="match status" value="1"/>
</dbReference>
<keyword evidence="4" id="KW-1134">Transmembrane beta strand</keyword>
<evidence type="ECO:0000256" key="5">
    <source>
        <dbReference type="ARBA" id="ARBA00022597"/>
    </source>
</evidence>
<reference evidence="18 19" key="1">
    <citation type="submission" date="2015-02" db="EMBL/GenBank/DDBJ databases">
        <title>Single-cell genomics of uncultivated deep-branching MTB reveals a conserved set of magnetosome genes.</title>
        <authorList>
            <person name="Kolinko S."/>
            <person name="Richter M."/>
            <person name="Glockner F.O."/>
            <person name="Brachmann A."/>
            <person name="Schuler D."/>
        </authorList>
    </citation>
    <scope>NUCLEOTIDE SEQUENCE [LARGE SCALE GENOMIC DNA]</scope>
    <source>
        <strain evidence="18">SKK-01</strain>
    </source>
</reference>
<keyword evidence="10" id="KW-0626">Porin</keyword>
<keyword evidence="8" id="KW-0625">Polysaccharide transport</keyword>
<evidence type="ECO:0000313" key="19">
    <source>
        <dbReference type="Proteomes" id="UP000033428"/>
    </source>
</evidence>
<evidence type="ECO:0000256" key="1">
    <source>
        <dbReference type="ARBA" id="ARBA00004571"/>
    </source>
</evidence>
<keyword evidence="14" id="KW-0449">Lipoprotein</keyword>
<feature type="domain" description="Polysaccharide export protein N-terminal" evidence="15">
    <location>
        <begin position="107"/>
        <end position="179"/>
    </location>
</feature>
<evidence type="ECO:0000256" key="7">
    <source>
        <dbReference type="ARBA" id="ARBA00022729"/>
    </source>
</evidence>
<dbReference type="InterPro" id="IPR049712">
    <property type="entry name" value="Poly_export"/>
</dbReference>
<dbReference type="GO" id="GO:0015288">
    <property type="term" value="F:porin activity"/>
    <property type="evidence" value="ECO:0007669"/>
    <property type="project" value="UniProtKB-KW"/>
</dbReference>
<dbReference type="PANTHER" id="PTHR33619">
    <property type="entry name" value="POLYSACCHARIDE EXPORT PROTEIN GFCE-RELATED"/>
    <property type="match status" value="1"/>
</dbReference>
<evidence type="ECO:0000256" key="9">
    <source>
        <dbReference type="ARBA" id="ARBA00023065"/>
    </source>
</evidence>